<sequence>MPAWKGEAASGQLLTELIKYRPDWREVLLYLDSRMPTTVAGRQARAYLRDWADGHFLDAPFPEDPHALRARLRRA</sequence>
<name>A0A494RGR4_9CAUL</name>
<proteinExistence type="predicted"/>
<keyword evidence="2" id="KW-1185">Reference proteome</keyword>
<dbReference type="Proteomes" id="UP000276984">
    <property type="component" value="Chromosome"/>
</dbReference>
<evidence type="ECO:0000313" key="1">
    <source>
        <dbReference type="EMBL" id="AYG95615.1"/>
    </source>
</evidence>
<dbReference type="AlphaFoldDB" id="A0A494RGR4"/>
<protein>
    <submittedName>
        <fullName evidence="1">Uncharacterized protein</fullName>
    </submittedName>
</protein>
<reference evidence="1 2" key="1">
    <citation type="submission" date="2018-10" db="EMBL/GenBank/DDBJ databases">
        <title>Complete genome sequence of Brevundimonas naejangsanensis BRV3.</title>
        <authorList>
            <person name="Berrios L."/>
            <person name="Ely B."/>
        </authorList>
    </citation>
    <scope>NUCLEOTIDE SEQUENCE [LARGE SCALE GENOMIC DNA]</scope>
    <source>
        <strain evidence="1 2">BRV3</strain>
    </source>
</reference>
<accession>A0A494RGR4</accession>
<organism evidence="1 2">
    <name type="scientific">Brevundimonas naejangsanensis</name>
    <dbReference type="NCBI Taxonomy" id="588932"/>
    <lineage>
        <taxon>Bacteria</taxon>
        <taxon>Pseudomonadati</taxon>
        <taxon>Pseudomonadota</taxon>
        <taxon>Alphaproteobacteria</taxon>
        <taxon>Caulobacterales</taxon>
        <taxon>Caulobacteraceae</taxon>
        <taxon>Brevundimonas</taxon>
    </lineage>
</organism>
<dbReference type="EMBL" id="CP032707">
    <property type="protein sequence ID" value="AYG95615.1"/>
    <property type="molecule type" value="Genomic_DNA"/>
</dbReference>
<dbReference type="OrthoDB" id="9790219at2"/>
<evidence type="ECO:0000313" key="2">
    <source>
        <dbReference type="Proteomes" id="UP000276984"/>
    </source>
</evidence>
<gene>
    <name evidence="1" type="ORF">D8I30_10810</name>
</gene>